<feature type="region of interest" description="Disordered" evidence="1">
    <location>
        <begin position="342"/>
        <end position="387"/>
    </location>
</feature>
<organism evidence="2 3">
    <name type="scientific">Trypanosoma brucei equiperdum</name>
    <dbReference type="NCBI Taxonomy" id="630700"/>
    <lineage>
        <taxon>Eukaryota</taxon>
        <taxon>Discoba</taxon>
        <taxon>Euglenozoa</taxon>
        <taxon>Kinetoplastea</taxon>
        <taxon>Metakinetoplastina</taxon>
        <taxon>Trypanosomatida</taxon>
        <taxon>Trypanosomatidae</taxon>
        <taxon>Trypanosoma</taxon>
    </lineage>
</organism>
<protein>
    <submittedName>
        <fullName evidence="2">Uncharacterized protein</fullName>
    </submittedName>
</protein>
<comment type="caution">
    <text evidence="2">The sequence shown here is derived from an EMBL/GenBank/DDBJ whole genome shotgun (WGS) entry which is preliminary data.</text>
</comment>
<dbReference type="AlphaFoldDB" id="A0A3L6KXN3"/>
<feature type="compositionally biased region" description="Basic and acidic residues" evidence="1">
    <location>
        <begin position="357"/>
        <end position="385"/>
    </location>
</feature>
<feature type="region of interest" description="Disordered" evidence="1">
    <location>
        <begin position="101"/>
        <end position="124"/>
    </location>
</feature>
<accession>A0A3L6KXN3</accession>
<evidence type="ECO:0000313" key="3">
    <source>
        <dbReference type="Proteomes" id="UP000266743"/>
    </source>
</evidence>
<name>A0A3L6KXN3_9TRYP</name>
<dbReference type="EMBL" id="QSBY01000010">
    <property type="protein sequence ID" value="RHW69114.1"/>
    <property type="molecule type" value="Genomic_DNA"/>
</dbReference>
<evidence type="ECO:0000256" key="1">
    <source>
        <dbReference type="SAM" id="MobiDB-lite"/>
    </source>
</evidence>
<feature type="compositionally biased region" description="Polar residues" evidence="1">
    <location>
        <begin position="103"/>
        <end position="116"/>
    </location>
</feature>
<reference evidence="2 3" key="1">
    <citation type="submission" date="2018-09" db="EMBL/GenBank/DDBJ databases">
        <title>whole genome sequence of T. equiperdum IVM-t1 strain.</title>
        <authorList>
            <person name="Suganuma K."/>
        </authorList>
    </citation>
    <scope>NUCLEOTIDE SEQUENCE [LARGE SCALE GENOMIC DNA]</scope>
    <source>
        <strain evidence="2 3">IVM-t1</strain>
    </source>
</reference>
<evidence type="ECO:0000313" key="2">
    <source>
        <dbReference type="EMBL" id="RHW69114.1"/>
    </source>
</evidence>
<sequence>MLQSSKEQKKHRGTLARGRPCLYCRQQSCPGTLNCAGRLHPKQPLRRGQSQKVGEAAQQRQWGGWLERTRRVIEESMQPQASTLDRKLKLLRMRRIKPGNGSFICTGNRTGESQPHATDGGERVAGHRAESTGTLTTGQGASTMTGMASSLAPSLTPTQESALLSKIESLENIVKELALQNTTQYQAISELKSSLEHCNSPPKQVTSLSQPGAEPSGGITSLLPTRECGVHAPLAMDDISRSGTFSTSYSGKREIISQAAKGIVSVQPYESLGHDAPPSLDFSDAANKVGKGGYPAQESSLQKIFDSTSDNLADETVQLRKQLRAAERKVLAWERWYVRQKQQADEKMKPLTPSRRPTKEEPPTFGPDAHHGEGRTVSEAERGPKQQEQPRVLFRAMPVGGLTSRLKRGNETRDGAMNVNAGAGNTLALDAYTLLAREAAWREVAADERASFLETFANAGHDAV</sequence>
<proteinExistence type="predicted"/>
<gene>
    <name evidence="2" type="ORF">DPX39_100165400</name>
</gene>
<dbReference type="Proteomes" id="UP000266743">
    <property type="component" value="Chromosome 10"/>
</dbReference>